<evidence type="ECO:0000313" key="2">
    <source>
        <dbReference type="EMBL" id="KIM88713.1"/>
    </source>
</evidence>
<dbReference type="InParanoid" id="A0A0C3BQE4"/>
<protein>
    <submittedName>
        <fullName evidence="2">Uncharacterized protein</fullName>
    </submittedName>
</protein>
<feature type="compositionally biased region" description="Basic residues" evidence="1">
    <location>
        <begin position="43"/>
        <end position="60"/>
    </location>
</feature>
<reference evidence="2 3" key="1">
    <citation type="submission" date="2014-04" db="EMBL/GenBank/DDBJ databases">
        <authorList>
            <consortium name="DOE Joint Genome Institute"/>
            <person name="Kuo A."/>
            <person name="Tarkka M."/>
            <person name="Buscot F."/>
            <person name="Kohler A."/>
            <person name="Nagy L.G."/>
            <person name="Floudas D."/>
            <person name="Copeland A."/>
            <person name="Barry K.W."/>
            <person name="Cichocki N."/>
            <person name="Veneault-Fourrey C."/>
            <person name="LaButti K."/>
            <person name="Lindquist E.A."/>
            <person name="Lipzen A."/>
            <person name="Lundell T."/>
            <person name="Morin E."/>
            <person name="Murat C."/>
            <person name="Sun H."/>
            <person name="Tunlid A."/>
            <person name="Henrissat B."/>
            <person name="Grigoriev I.V."/>
            <person name="Hibbett D.S."/>
            <person name="Martin F."/>
            <person name="Nordberg H.P."/>
            <person name="Cantor M.N."/>
            <person name="Hua S.X."/>
        </authorList>
    </citation>
    <scope>NUCLEOTIDE SEQUENCE [LARGE SCALE GENOMIC DNA]</scope>
    <source>
        <strain evidence="2 3">F 1598</strain>
    </source>
</reference>
<dbReference type="AlphaFoldDB" id="A0A0C3BQE4"/>
<evidence type="ECO:0000313" key="3">
    <source>
        <dbReference type="Proteomes" id="UP000054166"/>
    </source>
</evidence>
<dbReference type="Proteomes" id="UP000054166">
    <property type="component" value="Unassembled WGS sequence"/>
</dbReference>
<name>A0A0C3BQE4_PILCF</name>
<keyword evidence="3" id="KW-1185">Reference proteome</keyword>
<accession>A0A0C3BQE4</accession>
<dbReference type="OrthoDB" id="3038119at2759"/>
<feature type="region of interest" description="Disordered" evidence="1">
    <location>
        <begin position="1"/>
        <end position="71"/>
    </location>
</feature>
<reference evidence="3" key="2">
    <citation type="submission" date="2015-01" db="EMBL/GenBank/DDBJ databases">
        <title>Evolutionary Origins and Diversification of the Mycorrhizal Mutualists.</title>
        <authorList>
            <consortium name="DOE Joint Genome Institute"/>
            <consortium name="Mycorrhizal Genomics Consortium"/>
            <person name="Kohler A."/>
            <person name="Kuo A."/>
            <person name="Nagy L.G."/>
            <person name="Floudas D."/>
            <person name="Copeland A."/>
            <person name="Barry K.W."/>
            <person name="Cichocki N."/>
            <person name="Veneault-Fourrey C."/>
            <person name="LaButti K."/>
            <person name="Lindquist E.A."/>
            <person name="Lipzen A."/>
            <person name="Lundell T."/>
            <person name="Morin E."/>
            <person name="Murat C."/>
            <person name="Riley R."/>
            <person name="Ohm R."/>
            <person name="Sun H."/>
            <person name="Tunlid A."/>
            <person name="Henrissat B."/>
            <person name="Grigoriev I.V."/>
            <person name="Hibbett D.S."/>
            <person name="Martin F."/>
        </authorList>
    </citation>
    <scope>NUCLEOTIDE SEQUENCE [LARGE SCALE GENOMIC DNA]</scope>
    <source>
        <strain evidence="3">F 1598</strain>
    </source>
</reference>
<feature type="compositionally biased region" description="Polar residues" evidence="1">
    <location>
        <begin position="61"/>
        <end position="71"/>
    </location>
</feature>
<feature type="region of interest" description="Disordered" evidence="1">
    <location>
        <begin position="455"/>
        <end position="477"/>
    </location>
</feature>
<proteinExistence type="predicted"/>
<organism evidence="2 3">
    <name type="scientific">Piloderma croceum (strain F 1598)</name>
    <dbReference type="NCBI Taxonomy" id="765440"/>
    <lineage>
        <taxon>Eukaryota</taxon>
        <taxon>Fungi</taxon>
        <taxon>Dikarya</taxon>
        <taxon>Basidiomycota</taxon>
        <taxon>Agaricomycotina</taxon>
        <taxon>Agaricomycetes</taxon>
        <taxon>Agaricomycetidae</taxon>
        <taxon>Atheliales</taxon>
        <taxon>Atheliaceae</taxon>
        <taxon>Piloderma</taxon>
    </lineage>
</organism>
<sequence>MLRQAPPKAPIHHHDIQSISSDTKHKMSKSAPKPRASKQPTIRLKKPANPRKPIPKRSHSPSHSSAEQHYSQTEQVYFQAQPFVPSSFVPSHFFTNPSQNYFVYSADEDVSKVRTMDEISSHPPTPSVFEKLIAQEYMESRLRSPDSLALLQKPSIRTDRQHMSQEERIAFYDFVDSVLGPPCGVQESVGTYKAYMAEQSRLYFERILPDSHDHMRKVQAQTYVRSQTASQAQSSTDSVDFRKWLVSDSSADSSLDDQRSPYSSYGSRVSEVILANSRSDTTGPAEHAPYGAEYNFSGTLDDLFPDVNGNSLRIDEAMGSPVERSVPENWNNFVADEDDVAISPTLVVGSPSTQQTSPDIQSSPVIETPTSVYQQFIQHKNSYFGIVYSSQTAQWTPTLQNDAIYYPANLSPRARFQDDLNVVQKSRESEDMFKYTARPLSVRNILHPNPSEIAKTRTRSSGTHVARMRTSSAGGGM</sequence>
<gene>
    <name evidence="2" type="ORF">PILCRDRAFT_236059</name>
</gene>
<dbReference type="HOGENOM" id="CLU_572530_0_0_1"/>
<dbReference type="EMBL" id="KN832976">
    <property type="protein sequence ID" value="KIM88713.1"/>
    <property type="molecule type" value="Genomic_DNA"/>
</dbReference>
<evidence type="ECO:0000256" key="1">
    <source>
        <dbReference type="SAM" id="MobiDB-lite"/>
    </source>
</evidence>